<protein>
    <submittedName>
        <fullName evidence="1">Uncharacterized protein</fullName>
    </submittedName>
</protein>
<dbReference type="EMBL" id="CACVKT020000551">
    <property type="protein sequence ID" value="CAC5360224.1"/>
    <property type="molecule type" value="Genomic_DNA"/>
</dbReference>
<gene>
    <name evidence="1" type="ORF">MCOR_2777</name>
</gene>
<dbReference type="AlphaFoldDB" id="A0A6J8A2Z7"/>
<dbReference type="OrthoDB" id="6086755at2759"/>
<evidence type="ECO:0000313" key="1">
    <source>
        <dbReference type="EMBL" id="CAC5360224.1"/>
    </source>
</evidence>
<keyword evidence="2" id="KW-1185">Reference proteome</keyword>
<name>A0A6J8A2Z7_MYTCO</name>
<accession>A0A6J8A2Z7</accession>
<reference evidence="1 2" key="1">
    <citation type="submission" date="2020-06" db="EMBL/GenBank/DDBJ databases">
        <authorList>
            <person name="Li R."/>
            <person name="Bekaert M."/>
        </authorList>
    </citation>
    <scope>NUCLEOTIDE SEQUENCE [LARGE SCALE GENOMIC DNA]</scope>
    <source>
        <strain evidence="2">wild</strain>
    </source>
</reference>
<organism evidence="1 2">
    <name type="scientific">Mytilus coruscus</name>
    <name type="common">Sea mussel</name>
    <dbReference type="NCBI Taxonomy" id="42192"/>
    <lineage>
        <taxon>Eukaryota</taxon>
        <taxon>Metazoa</taxon>
        <taxon>Spiralia</taxon>
        <taxon>Lophotrochozoa</taxon>
        <taxon>Mollusca</taxon>
        <taxon>Bivalvia</taxon>
        <taxon>Autobranchia</taxon>
        <taxon>Pteriomorphia</taxon>
        <taxon>Mytilida</taxon>
        <taxon>Mytiloidea</taxon>
        <taxon>Mytilidae</taxon>
        <taxon>Mytilinae</taxon>
        <taxon>Mytilus</taxon>
    </lineage>
</organism>
<evidence type="ECO:0000313" key="2">
    <source>
        <dbReference type="Proteomes" id="UP000507470"/>
    </source>
</evidence>
<sequence>MQARIGDLEKSLTEANSLMGSFQHDHTYQSSASFDEINNLYFSGKLKPIGYTRHVIDIKTFFDNTRCTKCDITLKLKDGIGILPAGLCGHLIVRCFNCHDFVRLAMGKTHNSSHGPRMFDVNTKLATGTLQADNDDSEAIHVIASWSKTATALSRIPSTDNNNSVCEPVNVTGITASTDGAYQRRVSGRCYNSLSGTASLIGKGQERSLATVLDIRDVENVMLQN</sequence>
<dbReference type="Proteomes" id="UP000507470">
    <property type="component" value="Unassembled WGS sequence"/>
</dbReference>
<proteinExistence type="predicted"/>